<keyword evidence="2 4" id="KW-0238">DNA-binding</keyword>
<organism evidence="6 7">
    <name type="scientific">Tsukamurella conjunctivitidis</name>
    <dbReference type="NCBI Taxonomy" id="2592068"/>
    <lineage>
        <taxon>Bacteria</taxon>
        <taxon>Bacillati</taxon>
        <taxon>Actinomycetota</taxon>
        <taxon>Actinomycetes</taxon>
        <taxon>Mycobacteriales</taxon>
        <taxon>Tsukamurellaceae</taxon>
        <taxon>Tsukamurella</taxon>
    </lineage>
</organism>
<dbReference type="AlphaFoldDB" id="A0A5C5S006"/>
<evidence type="ECO:0000313" key="7">
    <source>
        <dbReference type="Proteomes" id="UP000319375"/>
    </source>
</evidence>
<evidence type="ECO:0000256" key="1">
    <source>
        <dbReference type="ARBA" id="ARBA00023015"/>
    </source>
</evidence>
<keyword evidence="7" id="KW-1185">Reference proteome</keyword>
<sequence>MVASTPTTKPDTRQQILRAALDWVDEAGLTRISMGALAKRARLARATLYQHFTGKDALVEAVVSSELEKFYSRIHDYADPIEDNDERLAAGFAFAYAYLREHRALQRILALNPALILPYVHGDSPQIKEGRRFFLKEIRRGEYRDDADVDALADFFVRQLHSLLLTPLPPVEGAVDEPDHRGPSAANVEAGRRYAETFVIPARAQFVKQDPPGSAR</sequence>
<keyword evidence="1" id="KW-0805">Transcription regulation</keyword>
<dbReference type="GO" id="GO:0000976">
    <property type="term" value="F:transcription cis-regulatory region binding"/>
    <property type="evidence" value="ECO:0007669"/>
    <property type="project" value="TreeGrafter"/>
</dbReference>
<evidence type="ECO:0000259" key="5">
    <source>
        <dbReference type="PROSITE" id="PS50977"/>
    </source>
</evidence>
<protein>
    <submittedName>
        <fullName evidence="6">TetR/AcrR family transcriptional regulator</fullName>
    </submittedName>
</protein>
<accession>A0A5C5S006</accession>
<dbReference type="PANTHER" id="PTHR30055">
    <property type="entry name" value="HTH-TYPE TRANSCRIPTIONAL REGULATOR RUTR"/>
    <property type="match status" value="1"/>
</dbReference>
<gene>
    <name evidence="6" type="ORF">FK530_14005</name>
</gene>
<dbReference type="Gene3D" id="1.10.357.10">
    <property type="entry name" value="Tetracycline Repressor, domain 2"/>
    <property type="match status" value="1"/>
</dbReference>
<evidence type="ECO:0000313" key="6">
    <source>
        <dbReference type="EMBL" id="TWS28192.1"/>
    </source>
</evidence>
<evidence type="ECO:0000256" key="3">
    <source>
        <dbReference type="ARBA" id="ARBA00023163"/>
    </source>
</evidence>
<feature type="domain" description="HTH tetR-type" evidence="5">
    <location>
        <begin position="10"/>
        <end position="70"/>
    </location>
</feature>
<name>A0A5C5S006_9ACTN</name>
<dbReference type="Pfam" id="PF00440">
    <property type="entry name" value="TetR_N"/>
    <property type="match status" value="1"/>
</dbReference>
<comment type="caution">
    <text evidence="6">The sequence shown here is derived from an EMBL/GenBank/DDBJ whole genome shotgun (WGS) entry which is preliminary data.</text>
</comment>
<dbReference type="InterPro" id="IPR023772">
    <property type="entry name" value="DNA-bd_HTH_TetR-type_CS"/>
</dbReference>
<keyword evidence="3" id="KW-0804">Transcription</keyword>
<dbReference type="GO" id="GO:0003700">
    <property type="term" value="F:DNA-binding transcription factor activity"/>
    <property type="evidence" value="ECO:0007669"/>
    <property type="project" value="TreeGrafter"/>
</dbReference>
<dbReference type="PROSITE" id="PS50977">
    <property type="entry name" value="HTH_TETR_2"/>
    <property type="match status" value="1"/>
</dbReference>
<dbReference type="Proteomes" id="UP000319375">
    <property type="component" value="Unassembled WGS sequence"/>
</dbReference>
<reference evidence="6 7" key="1">
    <citation type="submission" date="2019-06" db="EMBL/GenBank/DDBJ databases">
        <title>Tsukamurella conjunctivitidis sp. nov., Tsukamurella assacharolytica sp. nov. and Tsukamurella sputae sp. nov. isolated from patients with conjunctivitis, bacteraemia (lymphoma) and respiratory infection (sputum) in Hong Kong.</title>
        <authorList>
            <person name="Teng J.L.L."/>
            <person name="Lee H.H."/>
            <person name="Fong J.Y.H."/>
            <person name="Fok K.M.N."/>
            <person name="Lau S.K.P."/>
            <person name="Woo P.C.Y."/>
        </authorList>
    </citation>
    <scope>NUCLEOTIDE SEQUENCE [LARGE SCALE GENOMIC DNA]</scope>
    <source>
        <strain evidence="6 7">HKU72</strain>
    </source>
</reference>
<dbReference type="InterPro" id="IPR050109">
    <property type="entry name" value="HTH-type_TetR-like_transc_reg"/>
</dbReference>
<evidence type="ECO:0000256" key="2">
    <source>
        <dbReference type="ARBA" id="ARBA00023125"/>
    </source>
</evidence>
<dbReference type="PANTHER" id="PTHR30055:SF234">
    <property type="entry name" value="HTH-TYPE TRANSCRIPTIONAL REGULATOR BETI"/>
    <property type="match status" value="1"/>
</dbReference>
<dbReference type="PROSITE" id="PS01081">
    <property type="entry name" value="HTH_TETR_1"/>
    <property type="match status" value="1"/>
</dbReference>
<dbReference type="InterPro" id="IPR009057">
    <property type="entry name" value="Homeodomain-like_sf"/>
</dbReference>
<dbReference type="InterPro" id="IPR001647">
    <property type="entry name" value="HTH_TetR"/>
</dbReference>
<feature type="DNA-binding region" description="H-T-H motif" evidence="4">
    <location>
        <begin position="33"/>
        <end position="52"/>
    </location>
</feature>
<evidence type="ECO:0000256" key="4">
    <source>
        <dbReference type="PROSITE-ProRule" id="PRU00335"/>
    </source>
</evidence>
<dbReference type="SUPFAM" id="SSF46689">
    <property type="entry name" value="Homeodomain-like"/>
    <property type="match status" value="1"/>
</dbReference>
<dbReference type="PRINTS" id="PR00455">
    <property type="entry name" value="HTHTETR"/>
</dbReference>
<dbReference type="EMBL" id="VIGX01000007">
    <property type="protein sequence ID" value="TWS28192.1"/>
    <property type="molecule type" value="Genomic_DNA"/>
</dbReference>
<proteinExistence type="predicted"/>